<feature type="signal peptide" evidence="2">
    <location>
        <begin position="1"/>
        <end position="23"/>
    </location>
</feature>
<name>A0A5P9CHQ9_9VIBR</name>
<sequence length="244" mass="26874">MDLKKKLFLVAVALISYSSSVRADEYTFASIANLPEQMISTKIMTEIYGQLGYYIEVTPLPGLRAQSAANSGKVVGEVARIWGYGDQTPNVVRVPTAYYSLKTVGYALSNSGIKVHNKEELSQYKVVIIRGVKHTAEITQDMEKSNIEIVDSPESMMQSVSNGQAQIALTNPLLGSILVKQLGENKMEQVGPSLAQLGLYHYIHKDHAELVPIINKKIIALRDSGELDAMIAKYEAEVLSSWPE</sequence>
<evidence type="ECO:0000256" key="2">
    <source>
        <dbReference type="SAM" id="SignalP"/>
    </source>
</evidence>
<evidence type="ECO:0000313" key="3">
    <source>
        <dbReference type="EMBL" id="QFT25775.1"/>
    </source>
</evidence>
<keyword evidence="4" id="KW-1185">Reference proteome</keyword>
<evidence type="ECO:0000256" key="1">
    <source>
        <dbReference type="ARBA" id="ARBA00010333"/>
    </source>
</evidence>
<dbReference type="PANTHER" id="PTHR35936:SF17">
    <property type="entry name" value="ARGININE-BINDING EXTRACELLULAR PROTEIN ARTP"/>
    <property type="match status" value="1"/>
</dbReference>
<dbReference type="PANTHER" id="PTHR35936">
    <property type="entry name" value="MEMBRANE-BOUND LYTIC MUREIN TRANSGLYCOSYLASE F"/>
    <property type="match status" value="1"/>
</dbReference>
<dbReference type="KEGG" id="vaq:FIV01_04980"/>
<dbReference type="SUPFAM" id="SSF53850">
    <property type="entry name" value="Periplasmic binding protein-like II"/>
    <property type="match status" value="1"/>
</dbReference>
<dbReference type="RefSeq" id="WP_152430007.1">
    <property type="nucleotide sequence ID" value="NZ_CBCSDK010000023.1"/>
</dbReference>
<reference evidence="3 4" key="1">
    <citation type="submission" date="2019-10" db="EMBL/GenBank/DDBJ databases">
        <title>Complete genome sequence of Vibrio sp. strain THAF100, isolated from non-filtered water from the water column of tank 6 of a marine aquarium containing stony-coral fragments. Water maintained at 26 degree C.</title>
        <authorList>
            <person name="Ruckert C."/>
            <person name="Franco A."/>
            <person name="Kalinowski J."/>
            <person name="Glaeser S."/>
        </authorList>
    </citation>
    <scope>NUCLEOTIDE SEQUENCE [LARGE SCALE GENOMIC DNA]</scope>
    <source>
        <strain evidence="3 4">THAF100</strain>
    </source>
</reference>
<evidence type="ECO:0000313" key="4">
    <source>
        <dbReference type="Proteomes" id="UP000326936"/>
    </source>
</evidence>
<dbReference type="OrthoDB" id="8255022at2"/>
<dbReference type="Gene3D" id="3.40.190.10">
    <property type="entry name" value="Periplasmic binding protein-like II"/>
    <property type="match status" value="2"/>
</dbReference>
<protein>
    <submittedName>
        <fullName evidence="3">Bacterial extracellular solute-binding protein, family 3</fullName>
    </submittedName>
</protein>
<gene>
    <name evidence="3" type="ORF">FIV01_04980</name>
</gene>
<proteinExistence type="inferred from homology"/>
<dbReference type="Proteomes" id="UP000326936">
    <property type="component" value="Chromosome"/>
</dbReference>
<comment type="similarity">
    <text evidence="1">Belongs to the bacterial solute-binding protein 3 family.</text>
</comment>
<feature type="chain" id="PRO_5024914303" evidence="2">
    <location>
        <begin position="24"/>
        <end position="244"/>
    </location>
</feature>
<dbReference type="EMBL" id="CP045350">
    <property type="protein sequence ID" value="QFT25775.1"/>
    <property type="molecule type" value="Genomic_DNA"/>
</dbReference>
<accession>A0A5P9CHQ9</accession>
<organism evidence="3 4">
    <name type="scientific">Vibrio aquimaris</name>
    <dbReference type="NCBI Taxonomy" id="2587862"/>
    <lineage>
        <taxon>Bacteria</taxon>
        <taxon>Pseudomonadati</taxon>
        <taxon>Pseudomonadota</taxon>
        <taxon>Gammaproteobacteria</taxon>
        <taxon>Vibrionales</taxon>
        <taxon>Vibrionaceae</taxon>
        <taxon>Vibrio</taxon>
    </lineage>
</organism>
<dbReference type="AlphaFoldDB" id="A0A5P9CHQ9"/>
<keyword evidence="2" id="KW-0732">Signal</keyword>